<dbReference type="KEGG" id="ruv:EC9_28960"/>
<feature type="region of interest" description="Disordered" evidence="1">
    <location>
        <begin position="28"/>
        <end position="52"/>
    </location>
</feature>
<reference evidence="4 5" key="1">
    <citation type="submission" date="2019-02" db="EMBL/GenBank/DDBJ databases">
        <title>Deep-cultivation of Planctomycetes and their phenomic and genomic characterization uncovers novel biology.</title>
        <authorList>
            <person name="Wiegand S."/>
            <person name="Jogler M."/>
            <person name="Boedeker C."/>
            <person name="Pinto D."/>
            <person name="Vollmers J."/>
            <person name="Rivas-Marin E."/>
            <person name="Kohn T."/>
            <person name="Peeters S.H."/>
            <person name="Heuer A."/>
            <person name="Rast P."/>
            <person name="Oberbeckmann S."/>
            <person name="Bunk B."/>
            <person name="Jeske O."/>
            <person name="Meyerdierks A."/>
            <person name="Storesund J.E."/>
            <person name="Kallscheuer N."/>
            <person name="Luecker S."/>
            <person name="Lage O.M."/>
            <person name="Pohl T."/>
            <person name="Merkel B.J."/>
            <person name="Hornburger P."/>
            <person name="Mueller R.-W."/>
            <person name="Bruemmer F."/>
            <person name="Labrenz M."/>
            <person name="Spormann A.M."/>
            <person name="Op den Camp H."/>
            <person name="Overmann J."/>
            <person name="Amann R."/>
            <person name="Jetten M.S.M."/>
            <person name="Mascher T."/>
            <person name="Medema M.H."/>
            <person name="Devos D.P."/>
            <person name="Kaster A.-K."/>
            <person name="Ovreas L."/>
            <person name="Rohde M."/>
            <person name="Galperin M.Y."/>
            <person name="Jogler C."/>
        </authorList>
    </citation>
    <scope>NUCLEOTIDE SEQUENCE [LARGE SCALE GENOMIC DNA]</scope>
    <source>
        <strain evidence="4 5">EC9</strain>
    </source>
</reference>
<gene>
    <name evidence="4" type="ORF">EC9_28960</name>
</gene>
<evidence type="ECO:0000256" key="1">
    <source>
        <dbReference type="SAM" id="MobiDB-lite"/>
    </source>
</evidence>
<evidence type="ECO:0000313" key="4">
    <source>
        <dbReference type="EMBL" id="QDS88704.1"/>
    </source>
</evidence>
<dbReference type="InterPro" id="IPR004843">
    <property type="entry name" value="Calcineurin-like_PHP"/>
</dbReference>
<dbReference type="Proteomes" id="UP000319557">
    <property type="component" value="Chromosome"/>
</dbReference>
<dbReference type="Gene3D" id="3.60.21.10">
    <property type="match status" value="1"/>
</dbReference>
<evidence type="ECO:0000259" key="3">
    <source>
        <dbReference type="Pfam" id="PF00149"/>
    </source>
</evidence>
<organism evidence="4 5">
    <name type="scientific">Rosistilla ulvae</name>
    <dbReference type="NCBI Taxonomy" id="1930277"/>
    <lineage>
        <taxon>Bacteria</taxon>
        <taxon>Pseudomonadati</taxon>
        <taxon>Planctomycetota</taxon>
        <taxon>Planctomycetia</taxon>
        <taxon>Pirellulales</taxon>
        <taxon>Pirellulaceae</taxon>
        <taxon>Rosistilla</taxon>
    </lineage>
</organism>
<dbReference type="InterPro" id="IPR051918">
    <property type="entry name" value="STPP_CPPED1"/>
</dbReference>
<feature type="domain" description="Calcineurin-like phosphoesterase" evidence="3">
    <location>
        <begin position="79"/>
        <end position="288"/>
    </location>
</feature>
<proteinExistence type="predicted"/>
<dbReference type="PANTHER" id="PTHR43143">
    <property type="entry name" value="METALLOPHOSPHOESTERASE, CALCINEURIN SUPERFAMILY"/>
    <property type="match status" value="1"/>
</dbReference>
<evidence type="ECO:0000313" key="5">
    <source>
        <dbReference type="Proteomes" id="UP000319557"/>
    </source>
</evidence>
<dbReference type="InterPro" id="IPR029052">
    <property type="entry name" value="Metallo-depent_PP-like"/>
</dbReference>
<dbReference type="Pfam" id="PF00149">
    <property type="entry name" value="Metallophos"/>
    <property type="match status" value="1"/>
</dbReference>
<name>A0A517M1E4_9BACT</name>
<accession>A0A517M1E4</accession>
<protein>
    <submittedName>
        <fullName evidence="4">Calcineurin-like phosphoesterase</fullName>
    </submittedName>
</protein>
<evidence type="ECO:0000256" key="2">
    <source>
        <dbReference type="SAM" id="SignalP"/>
    </source>
</evidence>
<keyword evidence="2" id="KW-0732">Signal</keyword>
<sequence length="369" mass="42039" precursor="true">MKRSILLDLALLLLSCCTPASAKGQDRPIVAIPGHASGSTTPAHEGSGRDSDSFTLVVLPDTQGYADVRHKETQKHWPDIGDQRSCFFQQTEWIKQNQQKLNIAMVVHVGDITQTDHDDEWEIADTAFRVLDDHVPYVVCSGNHDMGYSPQHRGTSYSRDSRFNAYFAPSRFTNNPLYRPHFGVDAKQHFREEGKIENYYLFLNAGGMKFLIVILEFKPRDETLAWANKIVSQHPDCRTIVVTHAYLTSKTGQRSSADNYKVQGNSGEVIWNKFVSQHRNIFMVLSGHAMENRLTSKGKHGNLVHQVQADYWYWDIPKIKAGSGFLRIMTFYPDRNKIEVQTYSPVLDEFLVRPRSTFSLDYTMSDSGN</sequence>
<dbReference type="EMBL" id="CP036261">
    <property type="protein sequence ID" value="QDS88704.1"/>
    <property type="molecule type" value="Genomic_DNA"/>
</dbReference>
<feature type="chain" id="PRO_5021758326" evidence="2">
    <location>
        <begin position="23"/>
        <end position="369"/>
    </location>
</feature>
<keyword evidence="5" id="KW-1185">Reference proteome</keyword>
<dbReference type="SUPFAM" id="SSF56300">
    <property type="entry name" value="Metallo-dependent phosphatases"/>
    <property type="match status" value="1"/>
</dbReference>
<dbReference type="AlphaFoldDB" id="A0A517M1E4"/>
<dbReference type="GO" id="GO:0016787">
    <property type="term" value="F:hydrolase activity"/>
    <property type="evidence" value="ECO:0007669"/>
    <property type="project" value="InterPro"/>
</dbReference>
<dbReference type="PANTHER" id="PTHR43143:SF5">
    <property type="entry name" value="SECRETED PROTEIN"/>
    <property type="match status" value="1"/>
</dbReference>
<feature type="signal peptide" evidence="2">
    <location>
        <begin position="1"/>
        <end position="22"/>
    </location>
</feature>